<evidence type="ECO:0000313" key="1">
    <source>
        <dbReference type="EMBL" id="KJF38314.1"/>
    </source>
</evidence>
<dbReference type="Gene3D" id="3.20.20.210">
    <property type="match status" value="1"/>
</dbReference>
<sequence>MKMDKAKVENCIAKTRAFYDTKAVGCALLKVKNIATLPSPALSLTDYTFPDDVYKYLDARAQCTIERLAQRAELADDTVPAEGPWYGIAEHTAFLGGRVDYESDTSWHYAMLDAPGELEKLAMDENNPVFRMVNGGIAYLREKYSDYFLPMVRGASGALEMANTLRGNDFFYDFYEEPEDLKALLDYCADALVWNYEKQMEAAGDVYGGVVTGFGEWLPGRGLGHVSEDTTTMISLEQFEEFGRPRTERIFRKFDEVFIHMHALSERCLASVASLPNIRLMELSSDPNTDRAVEVWKRSREKLTRVIPVLRLTRAEIESNMDLLKSQKTVVWYDAACMEDAQDMCALFARELPVR</sequence>
<comment type="caution">
    <text evidence="1">The sequence shown here is derived from an EMBL/GenBank/DDBJ whole genome shotgun (WGS) entry which is preliminary data.</text>
</comment>
<reference evidence="1" key="1">
    <citation type="submission" date="2015-02" db="EMBL/GenBank/DDBJ databases">
        <title>A novel member of the family Ruminococcaceae isolated from human feces.</title>
        <authorList>
            <person name="Shkoporov A.N."/>
            <person name="Chaplin A.V."/>
            <person name="Motuzova O.V."/>
            <person name="Kafarskaia L.I."/>
            <person name="Khokhlova E.V."/>
            <person name="Efimov B.A."/>
        </authorList>
    </citation>
    <scope>NUCLEOTIDE SEQUENCE [LARGE SCALE GENOMIC DNA]</scope>
    <source>
        <strain evidence="1">585-1</strain>
    </source>
</reference>
<name>A0A0D8IV20_9FIRM</name>
<accession>A0A0D8IV20</accession>
<dbReference type="Proteomes" id="UP000053433">
    <property type="component" value="Unassembled WGS sequence"/>
</dbReference>
<dbReference type="RefSeq" id="WP_009325248.1">
    <property type="nucleotide sequence ID" value="NZ_CAOJUJ010000009.1"/>
</dbReference>
<dbReference type="InterPro" id="IPR038071">
    <property type="entry name" value="UROD/MetE-like_sf"/>
</dbReference>
<keyword evidence="3" id="KW-1185">Reference proteome</keyword>
<gene>
    <name evidence="2" type="ORF">ASJ35_14860</name>
    <name evidence="1" type="ORF">TQ39_18820</name>
</gene>
<organism evidence="1 3">
    <name type="scientific">Ruthenibacterium lactatiformans</name>
    <dbReference type="NCBI Taxonomy" id="1550024"/>
    <lineage>
        <taxon>Bacteria</taxon>
        <taxon>Bacillati</taxon>
        <taxon>Bacillota</taxon>
        <taxon>Clostridia</taxon>
        <taxon>Eubacteriales</taxon>
        <taxon>Oscillospiraceae</taxon>
        <taxon>Ruthenibacterium</taxon>
    </lineage>
</organism>
<dbReference type="Proteomes" id="UP000032483">
    <property type="component" value="Unassembled WGS sequence"/>
</dbReference>
<dbReference type="EMBL" id="LMUA01000026">
    <property type="protein sequence ID" value="KUE75212.1"/>
    <property type="molecule type" value="Genomic_DNA"/>
</dbReference>
<evidence type="ECO:0000313" key="3">
    <source>
        <dbReference type="Proteomes" id="UP000032483"/>
    </source>
</evidence>
<protein>
    <submittedName>
        <fullName evidence="1">Uncharacterized protein</fullName>
    </submittedName>
</protein>
<reference evidence="2 4" key="2">
    <citation type="submission" date="2015-10" db="EMBL/GenBank/DDBJ databases">
        <title>A novel member of the family Ruminococcaceae isolated from human faeces.</title>
        <authorList>
            <person name="Shkoporov A.N."/>
            <person name="Chaplin A.V."/>
            <person name="Motuzova O.V."/>
            <person name="Kafarskaia L.I."/>
            <person name="Efimov B.A."/>
        </authorList>
    </citation>
    <scope>NUCLEOTIDE SEQUENCE [LARGE SCALE GENOMIC DNA]</scope>
    <source>
        <strain evidence="2 4">668</strain>
    </source>
</reference>
<dbReference type="GeneID" id="42858588"/>
<dbReference type="AlphaFoldDB" id="A0A0D8IV20"/>
<evidence type="ECO:0000313" key="4">
    <source>
        <dbReference type="Proteomes" id="UP000053433"/>
    </source>
</evidence>
<evidence type="ECO:0000313" key="2">
    <source>
        <dbReference type="EMBL" id="KUE75212.1"/>
    </source>
</evidence>
<accession>A0A0W7TN21</accession>
<proteinExistence type="predicted"/>
<dbReference type="EMBL" id="JXXK01000052">
    <property type="protein sequence ID" value="KJF38314.1"/>
    <property type="molecule type" value="Genomic_DNA"/>
</dbReference>
<dbReference type="SUPFAM" id="SSF51726">
    <property type="entry name" value="UROD/MetE-like"/>
    <property type="match status" value="1"/>
</dbReference>